<accession>A0A2R7Y4W4</accession>
<evidence type="ECO:0000313" key="2">
    <source>
        <dbReference type="Proteomes" id="UP000244093"/>
    </source>
</evidence>
<dbReference type="EMBL" id="NBVN01000004">
    <property type="protein sequence ID" value="PUA32581.1"/>
    <property type="molecule type" value="Genomic_DNA"/>
</dbReference>
<organism evidence="1 2">
    <name type="scientific">Zestosphaera tikiterensis</name>
    <dbReference type="NCBI Taxonomy" id="1973259"/>
    <lineage>
        <taxon>Archaea</taxon>
        <taxon>Thermoproteota</taxon>
        <taxon>Thermoprotei</taxon>
        <taxon>Desulfurococcales</taxon>
        <taxon>Desulfurococcaceae</taxon>
        <taxon>Zestosphaera</taxon>
    </lineage>
</organism>
<gene>
    <name evidence="1" type="ORF">B7O98_06340</name>
</gene>
<dbReference type="AlphaFoldDB" id="A0A2R7Y4W4"/>
<name>A0A2R7Y4W4_9CREN</name>
<protein>
    <recommendedName>
        <fullName evidence="3">PaREP6</fullName>
    </recommendedName>
</protein>
<dbReference type="Proteomes" id="UP000244093">
    <property type="component" value="Unassembled WGS sequence"/>
</dbReference>
<evidence type="ECO:0008006" key="3">
    <source>
        <dbReference type="Google" id="ProtNLM"/>
    </source>
</evidence>
<comment type="caution">
    <text evidence="1">The sequence shown here is derived from an EMBL/GenBank/DDBJ whole genome shotgun (WGS) entry which is preliminary data.</text>
</comment>
<dbReference type="PANTHER" id="PTHR37559:SF1">
    <property type="entry name" value="PAREP6 PART 2, AUTHENTIC FRAMESHIFT"/>
    <property type="match status" value="1"/>
</dbReference>
<reference evidence="1 2" key="1">
    <citation type="journal article" date="2018" name="Syst. Appl. Microbiol.">
        <title>A new symbiotic nanoarchaeote (Candidatus Nanoclepta minutus) and its host (Zestosphaera tikiterensis gen. nov., sp. nov.) from a New Zealand hot spring.</title>
        <authorList>
            <person name="St John E."/>
            <person name="Liu Y."/>
            <person name="Podar M."/>
            <person name="Stott M.B."/>
            <person name="Meneghin J."/>
            <person name="Chen Z."/>
            <person name="Lagutin K."/>
            <person name="Mitchell K."/>
            <person name="Reysenbach A.L."/>
        </authorList>
    </citation>
    <scope>NUCLEOTIDE SEQUENCE [LARGE SCALE GENOMIC DNA]</scope>
    <source>
        <strain evidence="1">NZ3</strain>
    </source>
</reference>
<sequence>MLRAKVSREDVDEAKRVRRECADWDFIEKQPPKIKAALKYYIETGDMYVASRIAGLTVDEFNELRVRAKIPNVC</sequence>
<dbReference type="PANTHER" id="PTHR37559">
    <property type="entry name" value="PAREP6 PART 2, AUTHENTIC FRAMESHIFT"/>
    <property type="match status" value="1"/>
</dbReference>
<evidence type="ECO:0000313" key="1">
    <source>
        <dbReference type="EMBL" id="PUA32581.1"/>
    </source>
</evidence>
<proteinExistence type="predicted"/>